<dbReference type="RefSeq" id="WP_345918720.1">
    <property type="nucleotide sequence ID" value="NZ_JBDIVE010000002.1"/>
</dbReference>
<name>A0ABU9YW68_9RHOO</name>
<gene>
    <name evidence="2" type="ORF">ABDB84_05650</name>
</gene>
<keyword evidence="1" id="KW-1133">Transmembrane helix</keyword>
<feature type="transmembrane region" description="Helical" evidence="1">
    <location>
        <begin position="60"/>
        <end position="84"/>
    </location>
</feature>
<protein>
    <submittedName>
        <fullName evidence="2">Uncharacterized protein</fullName>
    </submittedName>
</protein>
<keyword evidence="1" id="KW-0472">Membrane</keyword>
<feature type="transmembrane region" description="Helical" evidence="1">
    <location>
        <begin position="206"/>
        <end position="226"/>
    </location>
</feature>
<feature type="transmembrane region" description="Helical" evidence="1">
    <location>
        <begin position="232"/>
        <end position="251"/>
    </location>
</feature>
<evidence type="ECO:0000313" key="2">
    <source>
        <dbReference type="EMBL" id="MEN3067957.1"/>
    </source>
</evidence>
<evidence type="ECO:0000313" key="3">
    <source>
        <dbReference type="Proteomes" id="UP001410394"/>
    </source>
</evidence>
<dbReference type="Proteomes" id="UP001410394">
    <property type="component" value="Unassembled WGS sequence"/>
</dbReference>
<proteinExistence type="predicted"/>
<feature type="transmembrane region" description="Helical" evidence="1">
    <location>
        <begin position="91"/>
        <end position="108"/>
    </location>
</feature>
<keyword evidence="1" id="KW-0812">Transmembrane</keyword>
<comment type="caution">
    <text evidence="2">The sequence shown here is derived from an EMBL/GenBank/DDBJ whole genome shotgun (WGS) entry which is preliminary data.</text>
</comment>
<organism evidence="2 3">
    <name type="scientific">Uliginosibacterium sediminicola</name>
    <dbReference type="NCBI Taxonomy" id="2024550"/>
    <lineage>
        <taxon>Bacteria</taxon>
        <taxon>Pseudomonadati</taxon>
        <taxon>Pseudomonadota</taxon>
        <taxon>Betaproteobacteria</taxon>
        <taxon>Rhodocyclales</taxon>
        <taxon>Zoogloeaceae</taxon>
        <taxon>Uliginosibacterium</taxon>
    </lineage>
</organism>
<feature type="transmembrane region" description="Helical" evidence="1">
    <location>
        <begin position="114"/>
        <end position="130"/>
    </location>
</feature>
<accession>A0ABU9YW68</accession>
<evidence type="ECO:0000256" key="1">
    <source>
        <dbReference type="SAM" id="Phobius"/>
    </source>
</evidence>
<feature type="transmembrane region" description="Helical" evidence="1">
    <location>
        <begin position="6"/>
        <end position="27"/>
    </location>
</feature>
<sequence>MSPHDLLLLLLRLCLVAAAVGGASLLARRGGHGLTGLIIGLPVIVAPITGLLLLEYPPTTVAAIALGALACMPATLCHVLSFAWLSRRHPWPLCLATAVGAYILIGWLLSHLALPAWLIVGLALIVPPLARRLMPAIPAGARSASLPASEIVWRIAVALCIAAAILLGAPHLPPALSGLLLAFPIAGTVLPVFTLPRFGHPATVQLLRGFAGGMSGFAAFLASLALGLGHGVPSPLVWLGGLLLAGLIGLVQQRQRRS</sequence>
<feature type="transmembrane region" description="Helical" evidence="1">
    <location>
        <begin position="34"/>
        <end position="54"/>
    </location>
</feature>
<dbReference type="EMBL" id="JBDIVE010000002">
    <property type="protein sequence ID" value="MEN3067957.1"/>
    <property type="molecule type" value="Genomic_DNA"/>
</dbReference>
<feature type="transmembrane region" description="Helical" evidence="1">
    <location>
        <begin position="151"/>
        <end position="169"/>
    </location>
</feature>
<feature type="transmembrane region" description="Helical" evidence="1">
    <location>
        <begin position="175"/>
        <end position="194"/>
    </location>
</feature>
<keyword evidence="3" id="KW-1185">Reference proteome</keyword>
<reference evidence="2 3" key="1">
    <citation type="journal article" date="2018" name="Int. J. Syst. Evol. Microbiol.">
        <title>Uliginosibacterium sediminicola sp. nov., isolated from freshwater sediment.</title>
        <authorList>
            <person name="Hwang W.M."/>
            <person name="Kim S.M."/>
            <person name="Kang K."/>
            <person name="Ahn T.Y."/>
        </authorList>
    </citation>
    <scope>NUCLEOTIDE SEQUENCE [LARGE SCALE GENOMIC DNA]</scope>
    <source>
        <strain evidence="2 3">M1-21</strain>
    </source>
</reference>